<comment type="caution">
    <text evidence="2">The sequence shown here is derived from an EMBL/GenBank/DDBJ whole genome shotgun (WGS) entry which is preliminary data.</text>
</comment>
<evidence type="ECO:0000313" key="3">
    <source>
        <dbReference type="Proteomes" id="UP000798602"/>
    </source>
</evidence>
<reference evidence="3" key="1">
    <citation type="submission" date="2020-01" db="EMBL/GenBank/DDBJ databases">
        <title>Sphingomonas sp. strain CSW-10.</title>
        <authorList>
            <person name="Chen W.-M."/>
        </authorList>
    </citation>
    <scope>NUCLEOTIDE SEQUENCE [LARGE SCALE GENOMIC DNA]</scope>
    <source>
        <strain evidence="3">NST-5</strain>
    </source>
</reference>
<feature type="transmembrane region" description="Helical" evidence="1">
    <location>
        <begin position="63"/>
        <end position="88"/>
    </location>
</feature>
<name>A0ABW9Z731_9FLAO</name>
<evidence type="ECO:0008006" key="4">
    <source>
        <dbReference type="Google" id="ProtNLM"/>
    </source>
</evidence>
<accession>A0ABW9Z731</accession>
<gene>
    <name evidence="2" type="ORF">GV828_05670</name>
</gene>
<sequence>MKINRLIINGIIIFIGLALYFLLIEALGLKDQVYLRLLNFIFVIYGVNRTIKSNYLDGIHGYLTNLFAGFFTAMVSVILGLIAFMIFVEIKGGDVYLATFAKAYLIPVTDASSPPGMYQFAFMLLLEGTAASAIIAFAMMQYWKDKVEKINEVD</sequence>
<evidence type="ECO:0000313" key="2">
    <source>
        <dbReference type="EMBL" id="NBL64686.1"/>
    </source>
</evidence>
<protein>
    <recommendedName>
        <fullName evidence="4">DUF4199 domain-containing protein</fullName>
    </recommendedName>
</protein>
<organism evidence="2 3">
    <name type="scientific">Flavobacterium ichthyis</name>
    <dbReference type="NCBI Taxonomy" id="2698827"/>
    <lineage>
        <taxon>Bacteria</taxon>
        <taxon>Pseudomonadati</taxon>
        <taxon>Bacteroidota</taxon>
        <taxon>Flavobacteriia</taxon>
        <taxon>Flavobacteriales</taxon>
        <taxon>Flavobacteriaceae</taxon>
        <taxon>Flavobacterium</taxon>
    </lineage>
</organism>
<proteinExistence type="predicted"/>
<keyword evidence="1" id="KW-0472">Membrane</keyword>
<keyword evidence="1" id="KW-1133">Transmembrane helix</keyword>
<feature type="transmembrane region" description="Helical" evidence="1">
    <location>
        <begin position="117"/>
        <end position="139"/>
    </location>
</feature>
<keyword evidence="3" id="KW-1185">Reference proteome</keyword>
<dbReference type="Proteomes" id="UP000798602">
    <property type="component" value="Unassembled WGS sequence"/>
</dbReference>
<feature type="transmembrane region" description="Helical" evidence="1">
    <location>
        <begin position="33"/>
        <end position="51"/>
    </location>
</feature>
<evidence type="ECO:0000256" key="1">
    <source>
        <dbReference type="SAM" id="Phobius"/>
    </source>
</evidence>
<dbReference type="RefSeq" id="WP_166536511.1">
    <property type="nucleotide sequence ID" value="NZ_JAABLM010000005.1"/>
</dbReference>
<feature type="transmembrane region" description="Helical" evidence="1">
    <location>
        <begin position="7"/>
        <end position="27"/>
    </location>
</feature>
<keyword evidence="1" id="KW-0812">Transmembrane</keyword>
<dbReference type="EMBL" id="JAABLM010000005">
    <property type="protein sequence ID" value="NBL64686.1"/>
    <property type="molecule type" value="Genomic_DNA"/>
</dbReference>